<protein>
    <submittedName>
        <fullName evidence="3">Uncharacterized protein</fullName>
    </submittedName>
</protein>
<keyword evidence="1" id="KW-0812">Transmembrane</keyword>
<evidence type="ECO:0000256" key="1">
    <source>
        <dbReference type="SAM" id="Phobius"/>
    </source>
</evidence>
<keyword evidence="1" id="KW-1133">Transmembrane helix</keyword>
<dbReference type="RefSeq" id="WP_266260449.1">
    <property type="nucleotide sequence ID" value="NZ_JAMXWF010000031.1"/>
</dbReference>
<proteinExistence type="predicted"/>
<evidence type="ECO:0000313" key="5">
    <source>
        <dbReference type="Proteomes" id="UP001242288"/>
    </source>
</evidence>
<evidence type="ECO:0000313" key="2">
    <source>
        <dbReference type="EMBL" id="MCX4149549.1"/>
    </source>
</evidence>
<evidence type="ECO:0000313" key="4">
    <source>
        <dbReference type="Proteomes" id="UP001209412"/>
    </source>
</evidence>
<dbReference type="Proteomes" id="UP001209412">
    <property type="component" value="Unassembled WGS sequence"/>
</dbReference>
<dbReference type="EMBL" id="JAPKHW010000031">
    <property type="protein sequence ID" value="MCX4149549.1"/>
    <property type="molecule type" value="Genomic_DNA"/>
</dbReference>
<accession>A0AAP5EZE2</accession>
<dbReference type="Proteomes" id="UP001242288">
    <property type="component" value="Unassembled WGS sequence"/>
</dbReference>
<feature type="transmembrane region" description="Helical" evidence="1">
    <location>
        <begin position="32"/>
        <end position="52"/>
    </location>
</feature>
<dbReference type="AlphaFoldDB" id="A0AAP5EZE2"/>
<dbReference type="EMBL" id="JAMXWF010000031">
    <property type="protein sequence ID" value="MDQ6411367.1"/>
    <property type="molecule type" value="Genomic_DNA"/>
</dbReference>
<feature type="transmembrane region" description="Helical" evidence="1">
    <location>
        <begin position="64"/>
        <end position="88"/>
    </location>
</feature>
<reference evidence="3" key="1">
    <citation type="submission" date="2022-06" db="EMBL/GenBank/DDBJ databases">
        <title>PHB producers.</title>
        <authorList>
            <person name="Besaury L."/>
        </authorList>
    </citation>
    <scope>NUCLEOTIDE SEQUENCE</scope>
    <source>
        <strain evidence="3 4">SEWS6</strain>
    </source>
</reference>
<evidence type="ECO:0000313" key="3">
    <source>
        <dbReference type="EMBL" id="MDQ6411367.1"/>
    </source>
</evidence>
<keyword evidence="1" id="KW-0472">Membrane</keyword>
<sequence>MLALLSLVLAFFAGRCVWYGDFRGAFTQRARWLMVGWMLGLGLLIVEIELALRGDMPLVTRISGWKLYVFLFAWMISGNYFCVFWSWLMRRWGVPKEDEFTSDTR</sequence>
<name>A0AAP5EZE2_9BURK</name>
<keyword evidence="4" id="KW-1185">Reference proteome</keyword>
<comment type="caution">
    <text evidence="3">The sequence shown here is derived from an EMBL/GenBank/DDBJ whole genome shotgun (WGS) entry which is preliminary data.</text>
</comment>
<gene>
    <name evidence="3" type="ORF">NIE36_29865</name>
    <name evidence="2" type="ORF">OSB80_29930</name>
</gene>
<organism evidence="3 5">
    <name type="scientific">Paraburkholderia madseniana</name>
    <dbReference type="NCBI Taxonomy" id="2599607"/>
    <lineage>
        <taxon>Bacteria</taxon>
        <taxon>Pseudomonadati</taxon>
        <taxon>Pseudomonadota</taxon>
        <taxon>Betaproteobacteria</taxon>
        <taxon>Burkholderiales</taxon>
        <taxon>Burkholderiaceae</taxon>
        <taxon>Paraburkholderia</taxon>
    </lineage>
</organism>